<organism evidence="3 4">
    <name type="scientific">Arachidicoccus ginsenosidivorans</name>
    <dbReference type="NCBI Taxonomy" id="496057"/>
    <lineage>
        <taxon>Bacteria</taxon>
        <taxon>Pseudomonadati</taxon>
        <taxon>Bacteroidota</taxon>
        <taxon>Chitinophagia</taxon>
        <taxon>Chitinophagales</taxon>
        <taxon>Chitinophagaceae</taxon>
        <taxon>Arachidicoccus</taxon>
    </lineage>
</organism>
<name>A0A5B8VNE5_9BACT</name>
<sequence length="371" mass="42082">MPLSNLSHSRDFTGENFYIGLDVHKKSWSVTVRTSNLEVGHFSQAPDPKALHSYLTKKFPSGTYYSAYEAGFSGTSSHTALCKLGIQNIIVHAGDIPNTDKEKKSKTDVHDSRTIAKYLEKGLLKPIHVLTDQQQELRGYFRLRESQVRDQTKANHRLKSYLDFIGIHLPKDMVVVGKFTNKQLLWIENQQLSTSAGQASLERYITNYREQRARVTEVTKSLRTFIIEKFPDAYNNLLTIPGIGSTTAIALIAEIGDFNRFETPCEYCSYLGMIPWDHSSGDSTRTFGVQPRCNKHLRPLLVEAAWIAIRKDAGLLLYYKKHAAKNNKHAIMKVARKLALIAKGVVTNNKPYDPDYLQSRAEIQQQQKPKP</sequence>
<dbReference type="PANTHER" id="PTHR33055">
    <property type="entry name" value="TRANSPOSASE FOR INSERTION SEQUENCE ELEMENT IS1111A"/>
    <property type="match status" value="1"/>
</dbReference>
<dbReference type="Pfam" id="PF01548">
    <property type="entry name" value="DEDD_Tnp_IS110"/>
    <property type="match status" value="1"/>
</dbReference>
<evidence type="ECO:0000313" key="4">
    <source>
        <dbReference type="Proteomes" id="UP000321291"/>
    </source>
</evidence>
<protein>
    <submittedName>
        <fullName evidence="3">IS110 family transposase</fullName>
    </submittedName>
</protein>
<dbReference type="GO" id="GO:0004803">
    <property type="term" value="F:transposase activity"/>
    <property type="evidence" value="ECO:0007669"/>
    <property type="project" value="InterPro"/>
</dbReference>
<reference evidence="3 4" key="1">
    <citation type="journal article" date="2017" name="Int. J. Syst. Evol. Microbiol.">
        <title>Arachidicoccus ginsenosidivorans sp. nov., with ginsenoside-converting activity isolated from ginseng cultivating soil.</title>
        <authorList>
            <person name="Siddiqi M.Z."/>
            <person name="Aslam Z."/>
            <person name="Im W.T."/>
        </authorList>
    </citation>
    <scope>NUCLEOTIDE SEQUENCE [LARGE SCALE GENOMIC DNA]</scope>
    <source>
        <strain evidence="3 4">Gsoil 809</strain>
    </source>
</reference>
<dbReference type="KEGG" id="agi:FSB73_16940"/>
<dbReference type="AlphaFoldDB" id="A0A5B8VNE5"/>
<dbReference type="NCBIfam" id="NF033542">
    <property type="entry name" value="transpos_IS110"/>
    <property type="match status" value="1"/>
</dbReference>
<evidence type="ECO:0000259" key="2">
    <source>
        <dbReference type="Pfam" id="PF02371"/>
    </source>
</evidence>
<dbReference type="EMBL" id="CP042434">
    <property type="protein sequence ID" value="QEC73117.1"/>
    <property type="molecule type" value="Genomic_DNA"/>
</dbReference>
<evidence type="ECO:0000313" key="3">
    <source>
        <dbReference type="EMBL" id="QEC73117.1"/>
    </source>
</evidence>
<gene>
    <name evidence="3" type="ORF">FSB73_16940</name>
</gene>
<evidence type="ECO:0000259" key="1">
    <source>
        <dbReference type="Pfam" id="PF01548"/>
    </source>
</evidence>
<dbReference type="InterPro" id="IPR002525">
    <property type="entry name" value="Transp_IS110-like_N"/>
</dbReference>
<dbReference type="InterPro" id="IPR047650">
    <property type="entry name" value="Transpos_IS110"/>
</dbReference>
<dbReference type="OrthoDB" id="964423at2"/>
<feature type="domain" description="Transposase IS110-like N-terminal" evidence="1">
    <location>
        <begin position="19"/>
        <end position="165"/>
    </location>
</feature>
<dbReference type="GO" id="GO:0006313">
    <property type="term" value="P:DNA transposition"/>
    <property type="evidence" value="ECO:0007669"/>
    <property type="project" value="InterPro"/>
</dbReference>
<accession>A0A5B8VNE5</accession>
<feature type="domain" description="Transposase IS116/IS110/IS902 C-terminal" evidence="2">
    <location>
        <begin position="235"/>
        <end position="319"/>
    </location>
</feature>
<dbReference type="PANTHER" id="PTHR33055:SF3">
    <property type="entry name" value="PUTATIVE TRANSPOSASE FOR IS117-RELATED"/>
    <property type="match status" value="1"/>
</dbReference>
<dbReference type="Proteomes" id="UP000321291">
    <property type="component" value="Chromosome"/>
</dbReference>
<dbReference type="RefSeq" id="WP_146784865.1">
    <property type="nucleotide sequence ID" value="NZ_CP042434.1"/>
</dbReference>
<proteinExistence type="predicted"/>
<keyword evidence="4" id="KW-1185">Reference proteome</keyword>
<dbReference type="InterPro" id="IPR003346">
    <property type="entry name" value="Transposase_20"/>
</dbReference>
<dbReference type="Pfam" id="PF02371">
    <property type="entry name" value="Transposase_20"/>
    <property type="match status" value="1"/>
</dbReference>
<dbReference type="GO" id="GO:0003677">
    <property type="term" value="F:DNA binding"/>
    <property type="evidence" value="ECO:0007669"/>
    <property type="project" value="InterPro"/>
</dbReference>